<comment type="cofactor">
    <cofactor evidence="18">
        <name>Mg(2+)</name>
        <dbReference type="ChEBI" id="CHEBI:18420"/>
    </cofactor>
    <text evidence="18">Binds 1 Mg(2+) ion per subunit.</text>
</comment>
<dbReference type="PANTHER" id="PTHR43584:SF3">
    <property type="entry name" value="BIFUNCTIONAL PROTEIN GLMU"/>
    <property type="match status" value="1"/>
</dbReference>
<feature type="binding site" evidence="18">
    <location>
        <begin position="84"/>
        <end position="85"/>
    </location>
    <ligand>
        <name>UDP-N-acetyl-alpha-D-glucosamine</name>
        <dbReference type="ChEBI" id="CHEBI:57705"/>
    </ligand>
</feature>
<dbReference type="GO" id="GO:0000902">
    <property type="term" value="P:cell morphogenesis"/>
    <property type="evidence" value="ECO:0007669"/>
    <property type="project" value="UniProtKB-UniRule"/>
</dbReference>
<keyword evidence="12 18" id="KW-0511">Multifunctional enzyme</keyword>
<dbReference type="InterPro" id="IPR025877">
    <property type="entry name" value="MobA-like_NTP_Trfase"/>
</dbReference>
<evidence type="ECO:0000256" key="18">
    <source>
        <dbReference type="HAMAP-Rule" id="MF_01631"/>
    </source>
</evidence>
<evidence type="ECO:0000256" key="6">
    <source>
        <dbReference type="ARBA" id="ARBA00022695"/>
    </source>
</evidence>
<comment type="subcellular location">
    <subcellularLocation>
        <location evidence="1 18">Cytoplasm</location>
    </subcellularLocation>
</comment>
<dbReference type="EC" id="2.3.1.157" evidence="18"/>
<keyword evidence="14 18" id="KW-0961">Cell wall biogenesis/degradation</keyword>
<evidence type="ECO:0000256" key="14">
    <source>
        <dbReference type="ARBA" id="ARBA00023316"/>
    </source>
</evidence>
<feature type="binding site" evidence="18">
    <location>
        <begin position="106"/>
        <end position="108"/>
    </location>
    <ligand>
        <name>UDP-N-acetyl-alpha-D-glucosamine</name>
        <dbReference type="ChEBI" id="CHEBI:57705"/>
    </ligand>
</feature>
<dbReference type="CDD" id="cd03353">
    <property type="entry name" value="LbH_GlmU_C"/>
    <property type="match status" value="1"/>
</dbReference>
<evidence type="ECO:0000256" key="17">
    <source>
        <dbReference type="ARBA" id="ARBA00049628"/>
    </source>
</evidence>
<keyword evidence="6 18" id="KW-0548">Nucleotidyltransferase</keyword>
<dbReference type="EC" id="2.7.7.23" evidence="18"/>
<dbReference type="SUPFAM" id="SSF51161">
    <property type="entry name" value="Trimeric LpxA-like enzymes"/>
    <property type="match status" value="1"/>
</dbReference>
<dbReference type="NCBIfam" id="TIGR01173">
    <property type="entry name" value="glmU"/>
    <property type="match status" value="1"/>
</dbReference>
<feature type="region of interest" description="Pyrophosphorylase" evidence="18">
    <location>
        <begin position="1"/>
        <end position="233"/>
    </location>
</feature>
<feature type="binding site" evidence="18">
    <location>
        <begin position="8"/>
        <end position="11"/>
    </location>
    <ligand>
        <name>UDP-N-acetyl-alpha-D-glucosamine</name>
        <dbReference type="ChEBI" id="CHEBI:57705"/>
    </ligand>
</feature>
<dbReference type="GO" id="GO:0016020">
    <property type="term" value="C:membrane"/>
    <property type="evidence" value="ECO:0007669"/>
    <property type="project" value="GOC"/>
</dbReference>
<keyword evidence="9 18" id="KW-0460">Magnesium</keyword>
<dbReference type="Proteomes" id="UP000250086">
    <property type="component" value="Unassembled WGS sequence"/>
</dbReference>
<dbReference type="RefSeq" id="WP_113743411.1">
    <property type="nucleotide sequence ID" value="NZ_UAPV01000001.1"/>
</dbReference>
<evidence type="ECO:0000259" key="20">
    <source>
        <dbReference type="Pfam" id="PF25087"/>
    </source>
</evidence>
<feature type="domain" description="Mannose-1-phosphate guanyltransferase C-terminal" evidence="20">
    <location>
        <begin position="275"/>
        <end position="357"/>
    </location>
</feature>
<feature type="binding site" evidence="18">
    <location>
        <position position="173"/>
    </location>
    <ligand>
        <name>UDP-N-acetyl-alpha-D-glucosamine</name>
        <dbReference type="ChEBI" id="CHEBI:57705"/>
    </ligand>
</feature>
<dbReference type="InterPro" id="IPR005882">
    <property type="entry name" value="Bifunctional_GlmU"/>
</dbReference>
<feature type="binding site" evidence="18">
    <location>
        <position position="79"/>
    </location>
    <ligand>
        <name>UDP-N-acetyl-alpha-D-glucosamine</name>
        <dbReference type="ChEBI" id="CHEBI:57705"/>
    </ligand>
</feature>
<dbReference type="GO" id="GO:0009252">
    <property type="term" value="P:peptidoglycan biosynthetic process"/>
    <property type="evidence" value="ECO:0007669"/>
    <property type="project" value="UniProtKB-UniRule"/>
</dbReference>
<comment type="pathway">
    <text evidence="18">Nucleotide-sugar biosynthesis; UDP-N-acetyl-alpha-D-glucosamine biosynthesis; N-acetyl-alpha-D-glucosamine 1-phosphate from alpha-D-glucosamine 6-phosphate (route II): step 2/2.</text>
</comment>
<dbReference type="GO" id="GO:0005737">
    <property type="term" value="C:cytoplasm"/>
    <property type="evidence" value="ECO:0007669"/>
    <property type="project" value="UniProtKB-SubCell"/>
</dbReference>
<feature type="binding site" evidence="18">
    <location>
        <position position="108"/>
    </location>
    <ligand>
        <name>Mg(2+)</name>
        <dbReference type="ChEBI" id="CHEBI:18420"/>
    </ligand>
</feature>
<keyword evidence="7 18" id="KW-0479">Metal-binding</keyword>
<keyword evidence="13 18" id="KW-0012">Acyltransferase</keyword>
<evidence type="ECO:0000313" key="22">
    <source>
        <dbReference type="Proteomes" id="UP000250086"/>
    </source>
</evidence>
<evidence type="ECO:0000256" key="2">
    <source>
        <dbReference type="ARBA" id="ARBA00007707"/>
    </source>
</evidence>
<feature type="region of interest" description="Linker" evidence="18">
    <location>
        <begin position="234"/>
        <end position="254"/>
    </location>
</feature>
<comment type="catalytic activity">
    <reaction evidence="15 18">
        <text>alpha-D-glucosamine 1-phosphate + acetyl-CoA = N-acetyl-alpha-D-glucosamine 1-phosphate + CoA + H(+)</text>
        <dbReference type="Rhea" id="RHEA:13725"/>
        <dbReference type="ChEBI" id="CHEBI:15378"/>
        <dbReference type="ChEBI" id="CHEBI:57287"/>
        <dbReference type="ChEBI" id="CHEBI:57288"/>
        <dbReference type="ChEBI" id="CHEBI:57776"/>
        <dbReference type="ChEBI" id="CHEBI:58516"/>
        <dbReference type="EC" id="2.3.1.157"/>
    </reaction>
</comment>
<keyword evidence="11 18" id="KW-0573">Peptidoglycan synthesis</keyword>
<dbReference type="HAMAP" id="MF_01631">
    <property type="entry name" value="GlmU"/>
    <property type="match status" value="1"/>
</dbReference>
<feature type="domain" description="MobA-like NTP transferase" evidence="19">
    <location>
        <begin position="5"/>
        <end position="128"/>
    </location>
</feature>
<dbReference type="GO" id="GO:0003977">
    <property type="term" value="F:UDP-N-acetylglucosamine diphosphorylase activity"/>
    <property type="evidence" value="ECO:0007669"/>
    <property type="project" value="UniProtKB-UniRule"/>
</dbReference>
<dbReference type="Gene3D" id="2.160.10.10">
    <property type="entry name" value="Hexapeptide repeat proteins"/>
    <property type="match status" value="1"/>
</dbReference>
<evidence type="ECO:0000256" key="10">
    <source>
        <dbReference type="ARBA" id="ARBA00022960"/>
    </source>
</evidence>
<dbReference type="Gene3D" id="3.90.550.10">
    <property type="entry name" value="Spore Coat Polysaccharide Biosynthesis Protein SpsA, Chain A"/>
    <property type="match status" value="1"/>
</dbReference>
<feature type="binding site" evidence="18">
    <location>
        <position position="158"/>
    </location>
    <ligand>
        <name>UDP-N-acetyl-alpha-D-glucosamine</name>
        <dbReference type="ChEBI" id="CHEBI:57705"/>
    </ligand>
</feature>
<comment type="similarity">
    <text evidence="2 18">In the C-terminal section; belongs to the transferase hexapeptide repeat family.</text>
</comment>
<dbReference type="GO" id="GO:0019134">
    <property type="term" value="F:glucosamine-1-phosphate N-acetyltransferase activity"/>
    <property type="evidence" value="ECO:0007669"/>
    <property type="project" value="UniProtKB-UniRule"/>
</dbReference>
<feature type="binding site" evidence="18">
    <location>
        <position position="231"/>
    </location>
    <ligand>
        <name>UDP-N-acetyl-alpha-D-glucosamine</name>
        <dbReference type="ChEBI" id="CHEBI:57705"/>
    </ligand>
</feature>
<evidence type="ECO:0000259" key="19">
    <source>
        <dbReference type="Pfam" id="PF12804"/>
    </source>
</evidence>
<comment type="pathway">
    <text evidence="18">Bacterial outer membrane biogenesis; LPS lipid A biosynthesis.</text>
</comment>
<feature type="binding site" evidence="18">
    <location>
        <position position="22"/>
    </location>
    <ligand>
        <name>UDP-N-acetyl-alpha-D-glucosamine</name>
        <dbReference type="ChEBI" id="CHEBI:57705"/>
    </ligand>
</feature>
<gene>
    <name evidence="18 21" type="primary">glmU</name>
    <name evidence="21" type="ORF">NCTC13093_00591</name>
</gene>
<dbReference type="InterPro" id="IPR029044">
    <property type="entry name" value="Nucleotide-diphossugar_trans"/>
</dbReference>
<dbReference type="Pfam" id="PF00132">
    <property type="entry name" value="Hexapep"/>
    <property type="match status" value="1"/>
</dbReference>
<comment type="function">
    <text evidence="17 18">Catalyzes the last two sequential reactions in the de novo biosynthetic pathway for UDP-N-acetylglucosamine (UDP-GlcNAc). The C-terminal domain catalyzes the transfer of acetyl group from acetyl coenzyme A to glucosamine-1-phosphate (GlcN-1-P) to produce N-acetylglucosamine-1-phosphate (GlcNAc-1-P), which is converted into UDP-GlcNAc by the transfer of uridine 5-monophosphate (from uridine 5-triphosphate), a reaction catalyzed by the N-terminal domain.</text>
</comment>
<keyword evidence="22" id="KW-1185">Reference proteome</keyword>
<feature type="binding site" evidence="18">
    <location>
        <position position="370"/>
    </location>
    <ligand>
        <name>UDP-N-acetyl-alpha-D-glucosamine</name>
        <dbReference type="ChEBI" id="CHEBI:57705"/>
    </ligand>
</feature>
<comment type="subunit">
    <text evidence="18">Homotrimer.</text>
</comment>
<dbReference type="GO" id="GO:0009245">
    <property type="term" value="P:lipid A biosynthetic process"/>
    <property type="evidence" value="ECO:0007669"/>
    <property type="project" value="UniProtKB-UniRule"/>
</dbReference>
<keyword evidence="10 18" id="KW-0133">Cell shape</keyword>
<evidence type="ECO:0000256" key="16">
    <source>
        <dbReference type="ARBA" id="ARBA00048493"/>
    </source>
</evidence>
<feature type="binding site" evidence="18">
    <location>
        <position position="355"/>
    </location>
    <ligand>
        <name>UDP-N-acetyl-alpha-D-glucosamine</name>
        <dbReference type="ChEBI" id="CHEBI:57705"/>
    </ligand>
</feature>
<feature type="binding site" evidence="18">
    <location>
        <position position="445"/>
    </location>
    <ligand>
        <name>acetyl-CoA</name>
        <dbReference type="ChEBI" id="CHEBI:57288"/>
    </ligand>
</feature>
<dbReference type="InterPro" id="IPR018357">
    <property type="entry name" value="Hexapep_transf_CS"/>
</dbReference>
<evidence type="ECO:0000313" key="21">
    <source>
        <dbReference type="EMBL" id="SPT69227.1"/>
    </source>
</evidence>
<dbReference type="PANTHER" id="PTHR43584">
    <property type="entry name" value="NUCLEOTIDYL TRANSFERASE"/>
    <property type="match status" value="1"/>
</dbReference>
<reference evidence="21 22" key="1">
    <citation type="submission" date="2018-06" db="EMBL/GenBank/DDBJ databases">
        <authorList>
            <consortium name="Pathogen Informatics"/>
            <person name="Doyle S."/>
        </authorList>
    </citation>
    <scope>NUCLEOTIDE SEQUENCE [LARGE SCALE GENOMIC DNA]</scope>
    <source>
        <strain evidence="21 22">NCTC13093</strain>
    </source>
</reference>
<evidence type="ECO:0000256" key="13">
    <source>
        <dbReference type="ARBA" id="ARBA00023315"/>
    </source>
</evidence>
<evidence type="ECO:0000256" key="11">
    <source>
        <dbReference type="ARBA" id="ARBA00022984"/>
    </source>
</evidence>
<comment type="catalytic activity">
    <reaction evidence="16 18">
        <text>N-acetyl-alpha-D-glucosamine 1-phosphate + UTP + H(+) = UDP-N-acetyl-alpha-D-glucosamine + diphosphate</text>
        <dbReference type="Rhea" id="RHEA:13509"/>
        <dbReference type="ChEBI" id="CHEBI:15378"/>
        <dbReference type="ChEBI" id="CHEBI:33019"/>
        <dbReference type="ChEBI" id="CHEBI:46398"/>
        <dbReference type="ChEBI" id="CHEBI:57705"/>
        <dbReference type="ChEBI" id="CHEBI:57776"/>
        <dbReference type="EC" id="2.7.7.23"/>
    </reaction>
</comment>
<comment type="similarity">
    <text evidence="3 18">In the N-terminal section; belongs to the N-acetylglucosamine-1-phosphate uridyltransferase family.</text>
</comment>
<feature type="binding site" evidence="18">
    <location>
        <position position="409"/>
    </location>
    <ligand>
        <name>acetyl-CoA</name>
        <dbReference type="ChEBI" id="CHEBI:57288"/>
    </ligand>
</feature>
<dbReference type="AlphaFoldDB" id="A0A2X0WFT3"/>
<feature type="binding site" evidence="18">
    <location>
        <position position="143"/>
    </location>
    <ligand>
        <name>UDP-N-acetyl-alpha-D-glucosamine</name>
        <dbReference type="ChEBI" id="CHEBI:57705"/>
    </ligand>
</feature>
<feature type="region of interest" description="N-acetyltransferase" evidence="18">
    <location>
        <begin position="255"/>
        <end position="461"/>
    </location>
</feature>
<dbReference type="UniPathway" id="UPA00973"/>
<dbReference type="InterPro" id="IPR001451">
    <property type="entry name" value="Hexapep"/>
</dbReference>
<evidence type="ECO:0000256" key="9">
    <source>
        <dbReference type="ARBA" id="ARBA00022842"/>
    </source>
</evidence>
<dbReference type="EMBL" id="UAPV01000001">
    <property type="protein sequence ID" value="SPT69227.1"/>
    <property type="molecule type" value="Genomic_DNA"/>
</dbReference>
<protein>
    <recommendedName>
        <fullName evidence="18">Bifunctional protein GlmU</fullName>
    </recommendedName>
    <domain>
        <recommendedName>
            <fullName evidence="18">UDP-N-acetylglucosamine pyrophosphorylase</fullName>
            <ecNumber evidence="18">2.7.7.23</ecNumber>
        </recommendedName>
        <alternativeName>
            <fullName evidence="18">N-acetylglucosamine-1-phosphate uridyltransferase</fullName>
        </alternativeName>
    </domain>
    <domain>
        <recommendedName>
            <fullName evidence="18">Glucosamine-1-phosphate N-acetyltransferase</fullName>
            <ecNumber evidence="18">2.3.1.157</ecNumber>
        </recommendedName>
    </domain>
</protein>
<evidence type="ECO:0000256" key="4">
    <source>
        <dbReference type="ARBA" id="ARBA00022490"/>
    </source>
</evidence>
<evidence type="ECO:0000256" key="12">
    <source>
        <dbReference type="ARBA" id="ARBA00023268"/>
    </source>
</evidence>
<dbReference type="GO" id="GO:0008360">
    <property type="term" value="P:regulation of cell shape"/>
    <property type="evidence" value="ECO:0007669"/>
    <property type="project" value="UniProtKB-KW"/>
</dbReference>
<feature type="active site" description="Proton acceptor" evidence="18">
    <location>
        <position position="367"/>
    </location>
</feature>
<feature type="binding site" evidence="18">
    <location>
        <position position="337"/>
    </location>
    <ligand>
        <name>UDP-N-acetyl-alpha-D-glucosamine</name>
        <dbReference type="ChEBI" id="CHEBI:57705"/>
    </ligand>
</feature>
<keyword evidence="5 18" id="KW-0808">Transferase</keyword>
<dbReference type="GO" id="GO:0006048">
    <property type="term" value="P:UDP-N-acetylglucosamine biosynthetic process"/>
    <property type="evidence" value="ECO:0007669"/>
    <property type="project" value="UniProtKB-UniPathway"/>
</dbReference>
<comment type="pathway">
    <text evidence="18">Nucleotide-sugar biosynthesis; UDP-N-acetyl-alpha-D-glucosamine biosynthesis; UDP-N-acetyl-alpha-D-glucosamine from N-acetyl-alpha-D-glucosamine 1-phosphate: step 1/1.</text>
</comment>
<dbReference type="Pfam" id="PF12804">
    <property type="entry name" value="NTP_transf_3"/>
    <property type="match status" value="1"/>
</dbReference>
<dbReference type="InterPro" id="IPR050065">
    <property type="entry name" value="GlmU-like"/>
</dbReference>
<feature type="binding site" evidence="18">
    <location>
        <position position="231"/>
    </location>
    <ligand>
        <name>Mg(2+)</name>
        <dbReference type="ChEBI" id="CHEBI:18420"/>
    </ligand>
</feature>
<feature type="binding site" evidence="18">
    <location>
        <begin position="390"/>
        <end position="391"/>
    </location>
    <ligand>
        <name>acetyl-CoA</name>
        <dbReference type="ChEBI" id="CHEBI:57288"/>
    </ligand>
</feature>
<evidence type="ECO:0000256" key="5">
    <source>
        <dbReference type="ARBA" id="ARBA00022679"/>
    </source>
</evidence>
<evidence type="ECO:0000256" key="3">
    <source>
        <dbReference type="ARBA" id="ARBA00007947"/>
    </source>
</evidence>
<sequence length="461" mass="50144">MALNVVILAAGKGTRMYSKMPKVLHEVAGTPMLFHVINTAMSLDPSKIIVVLGHESQLVQQRLSELDGYIADKLCVVLQHEQKGTAHAVKCAMDKLEDKADILVLYGDTPLTPADALKQLIDKLDRADMSLLSTTLSNPFGYGRIIRNESGDIIKIVEQKDASAEQALINEVNTGMICIKKEALDSAIDKIDNNNAQNEYYLTDLVGVLRSDAKKVEAVVYDNYELLQGVNNKLQLSVIERLYQKQKACELMLEGVTFADPERFDLRGTLKCGTDCFIDTNVIIEGDVILGDNVTIGTGCVIKDCTIGDNSVISPYSVLEKSIMKKHNTIGPFSRLRPGNVLEDEVHVGNFVEVKNSTLGYGTKSGHLSYLGDSQIGRDVNIGAGTITCNYDGAFKHKTVLGDDVFVGSDTQLVAPVSVAKGVTIGAGSTVTSDVTLENSLYISRVKGRVLTGYVRPRKNK</sequence>
<accession>A0A2X0WFT3</accession>
<evidence type="ECO:0000256" key="7">
    <source>
        <dbReference type="ARBA" id="ARBA00022723"/>
    </source>
</evidence>
<evidence type="ECO:0000256" key="15">
    <source>
        <dbReference type="ARBA" id="ARBA00048247"/>
    </source>
</evidence>
<dbReference type="InterPro" id="IPR038009">
    <property type="entry name" value="GlmU_C_LbH"/>
</dbReference>
<keyword evidence="4 18" id="KW-0963">Cytoplasm</keyword>
<dbReference type="InterPro" id="IPR056729">
    <property type="entry name" value="GMPPB_C"/>
</dbReference>
<dbReference type="InterPro" id="IPR011004">
    <property type="entry name" value="Trimer_LpxA-like_sf"/>
</dbReference>
<dbReference type="CDD" id="cd02540">
    <property type="entry name" value="GT2_GlmU_N_bac"/>
    <property type="match status" value="1"/>
</dbReference>
<dbReference type="UniPathway" id="UPA00113">
    <property type="reaction ID" value="UER00532"/>
</dbReference>
<dbReference type="GO" id="GO:0000287">
    <property type="term" value="F:magnesium ion binding"/>
    <property type="evidence" value="ECO:0007669"/>
    <property type="project" value="UniProtKB-UniRule"/>
</dbReference>
<organism evidence="21 22">
    <name type="scientific">Anaerobiospirillum thomasii</name>
    <dbReference type="NCBI Taxonomy" id="179995"/>
    <lineage>
        <taxon>Bacteria</taxon>
        <taxon>Pseudomonadati</taxon>
        <taxon>Pseudomonadota</taxon>
        <taxon>Gammaproteobacteria</taxon>
        <taxon>Aeromonadales</taxon>
        <taxon>Succinivibrionaceae</taxon>
        <taxon>Anaerobiospirillum</taxon>
    </lineage>
</organism>
<dbReference type="SUPFAM" id="SSF53448">
    <property type="entry name" value="Nucleotide-diphospho-sugar transferases"/>
    <property type="match status" value="1"/>
</dbReference>
<proteinExistence type="inferred from homology"/>
<dbReference type="PROSITE" id="PS00101">
    <property type="entry name" value="HEXAPEP_TRANSFERASES"/>
    <property type="match status" value="1"/>
</dbReference>
<feature type="binding site" evidence="18">
    <location>
        <position position="381"/>
    </location>
    <ligand>
        <name>UDP-N-acetyl-alpha-D-glucosamine</name>
        <dbReference type="ChEBI" id="CHEBI:57705"/>
    </ligand>
</feature>
<evidence type="ECO:0000256" key="8">
    <source>
        <dbReference type="ARBA" id="ARBA00022737"/>
    </source>
</evidence>
<feature type="binding site" evidence="18">
    <location>
        <position position="427"/>
    </location>
    <ligand>
        <name>acetyl-CoA</name>
        <dbReference type="ChEBI" id="CHEBI:57288"/>
    </ligand>
</feature>
<name>A0A2X0WFT3_9GAMM</name>
<dbReference type="GO" id="GO:0071555">
    <property type="term" value="P:cell wall organization"/>
    <property type="evidence" value="ECO:0007669"/>
    <property type="project" value="UniProtKB-KW"/>
</dbReference>
<feature type="binding site" evidence="18">
    <location>
        <position position="384"/>
    </location>
    <ligand>
        <name>acetyl-CoA</name>
        <dbReference type="ChEBI" id="CHEBI:57288"/>
    </ligand>
</feature>
<evidence type="ECO:0000256" key="1">
    <source>
        <dbReference type="ARBA" id="ARBA00004496"/>
    </source>
</evidence>
<dbReference type="Pfam" id="PF25087">
    <property type="entry name" value="GMPPB_C"/>
    <property type="match status" value="1"/>
</dbReference>
<keyword evidence="8 18" id="KW-0677">Repeat</keyword>